<sequence length="144" mass="15353">MRHMLSSRLSMPDCPNCNYRRRCACDDCSLSHILTCGIMDPPVTDDIHIHQLPLQVDPAPDYLAERSPPSVSSASSGSGSSSPITIQQHPRLILTDSGSAPTLLLCAQAEDGLSGMFLWTLEHPVCTGLEPCASSLNASEGCTS</sequence>
<proteinExistence type="predicted"/>
<evidence type="ECO:0000313" key="2">
    <source>
        <dbReference type="EMBL" id="KAK2115274.1"/>
    </source>
</evidence>
<organism evidence="2 3">
    <name type="scientific">Saguinus oedipus</name>
    <name type="common">Cotton-top tamarin</name>
    <name type="synonym">Oedipomidas oedipus</name>
    <dbReference type="NCBI Taxonomy" id="9490"/>
    <lineage>
        <taxon>Eukaryota</taxon>
        <taxon>Metazoa</taxon>
        <taxon>Chordata</taxon>
        <taxon>Craniata</taxon>
        <taxon>Vertebrata</taxon>
        <taxon>Euteleostomi</taxon>
        <taxon>Mammalia</taxon>
        <taxon>Eutheria</taxon>
        <taxon>Euarchontoglires</taxon>
        <taxon>Primates</taxon>
        <taxon>Haplorrhini</taxon>
        <taxon>Platyrrhini</taxon>
        <taxon>Cebidae</taxon>
        <taxon>Callitrichinae</taxon>
        <taxon>Saguinus</taxon>
    </lineage>
</organism>
<dbReference type="PANTHER" id="PTHR15109:SF2">
    <property type="entry name" value="PROTEIN FAM193A"/>
    <property type="match status" value="1"/>
</dbReference>
<dbReference type="EMBL" id="JASSZA010000003">
    <property type="protein sequence ID" value="KAK2115274.1"/>
    <property type="molecule type" value="Genomic_DNA"/>
</dbReference>
<reference evidence="2 3" key="1">
    <citation type="submission" date="2023-05" db="EMBL/GenBank/DDBJ databases">
        <title>B98-5 Cell Line De Novo Hybrid Assembly: An Optical Mapping Approach.</title>
        <authorList>
            <person name="Kananen K."/>
            <person name="Auerbach J.A."/>
            <person name="Kautto E."/>
            <person name="Blachly J.S."/>
        </authorList>
    </citation>
    <scope>NUCLEOTIDE SEQUENCE [LARGE SCALE GENOMIC DNA]</scope>
    <source>
        <strain evidence="2">B95-8</strain>
        <tissue evidence="2">Cell line</tissue>
    </source>
</reference>
<accession>A0ABQ9W0V7</accession>
<evidence type="ECO:0000256" key="1">
    <source>
        <dbReference type="SAM" id="MobiDB-lite"/>
    </source>
</evidence>
<feature type="region of interest" description="Disordered" evidence="1">
    <location>
        <begin position="59"/>
        <end position="84"/>
    </location>
</feature>
<protein>
    <submittedName>
        <fullName evidence="2">Uncharacterized protein</fullName>
    </submittedName>
</protein>
<dbReference type="Proteomes" id="UP001266305">
    <property type="component" value="Unassembled WGS sequence"/>
</dbReference>
<dbReference type="InterPro" id="IPR029717">
    <property type="entry name" value="FAM193"/>
</dbReference>
<dbReference type="PANTHER" id="PTHR15109">
    <property type="entry name" value="AGAP004327-PA"/>
    <property type="match status" value="1"/>
</dbReference>
<gene>
    <name evidence="2" type="ORF">P7K49_005900</name>
</gene>
<name>A0ABQ9W0V7_SAGOE</name>
<comment type="caution">
    <text evidence="2">The sequence shown here is derived from an EMBL/GenBank/DDBJ whole genome shotgun (WGS) entry which is preliminary data.</text>
</comment>
<evidence type="ECO:0000313" key="3">
    <source>
        <dbReference type="Proteomes" id="UP001266305"/>
    </source>
</evidence>
<keyword evidence="3" id="KW-1185">Reference proteome</keyword>
<feature type="compositionally biased region" description="Low complexity" evidence="1">
    <location>
        <begin position="67"/>
        <end position="83"/>
    </location>
</feature>